<organism evidence="1 4">
    <name type="scientific">Photobacterium sanguinicancri</name>
    <dbReference type="NCBI Taxonomy" id="875932"/>
    <lineage>
        <taxon>Bacteria</taxon>
        <taxon>Pseudomonadati</taxon>
        <taxon>Pseudomonadota</taxon>
        <taxon>Gammaproteobacteria</taxon>
        <taxon>Vibrionales</taxon>
        <taxon>Vibrionaceae</taxon>
        <taxon>Photobacterium</taxon>
    </lineage>
</organism>
<reference evidence="2" key="2">
    <citation type="submission" date="2017-07" db="EMBL/GenBank/DDBJ databases">
        <authorList>
            <person name="Gomez-Gil B."/>
            <person name="Enciso-Ibarra K."/>
        </authorList>
    </citation>
    <scope>NUCLEOTIDE SEQUENCE</scope>
    <source>
        <strain evidence="2">CAIM 1827</strain>
    </source>
</reference>
<accession>A0AAW7YEN9</accession>
<evidence type="ECO:0008006" key="5">
    <source>
        <dbReference type="Google" id="ProtNLM"/>
    </source>
</evidence>
<dbReference type="RefSeq" id="WP_094958795.1">
    <property type="nucleotide sequence ID" value="NZ_JAUOPU010000058.1"/>
</dbReference>
<dbReference type="PROSITE" id="PS51257">
    <property type="entry name" value="PROKAR_LIPOPROTEIN"/>
    <property type="match status" value="1"/>
</dbReference>
<evidence type="ECO:0000313" key="4">
    <source>
        <dbReference type="Proteomes" id="UP001170624"/>
    </source>
</evidence>
<evidence type="ECO:0000313" key="3">
    <source>
        <dbReference type="Proteomes" id="UP000215999"/>
    </source>
</evidence>
<dbReference type="Proteomes" id="UP001170624">
    <property type="component" value="Unassembled WGS sequence"/>
</dbReference>
<proteinExistence type="predicted"/>
<gene>
    <name evidence="2" type="ORF">ASV53_22685</name>
    <name evidence="1" type="ORF">Q4568_23360</name>
</gene>
<protein>
    <recommendedName>
        <fullName evidence="5">Lipoprotein</fullName>
    </recommendedName>
</protein>
<dbReference type="Proteomes" id="UP000215999">
    <property type="component" value="Unassembled WGS sequence"/>
</dbReference>
<dbReference type="EMBL" id="NOIF01000263">
    <property type="protein sequence ID" value="OZS41639.1"/>
    <property type="molecule type" value="Genomic_DNA"/>
</dbReference>
<evidence type="ECO:0000313" key="1">
    <source>
        <dbReference type="EMBL" id="MDO6545477.1"/>
    </source>
</evidence>
<comment type="caution">
    <text evidence="1">The sequence shown here is derived from an EMBL/GenBank/DDBJ whole genome shotgun (WGS) entry which is preliminary data.</text>
</comment>
<evidence type="ECO:0000313" key="2">
    <source>
        <dbReference type="EMBL" id="OZS41639.1"/>
    </source>
</evidence>
<keyword evidence="3" id="KW-1185">Reference proteome</keyword>
<dbReference type="EMBL" id="JAUOPU010000058">
    <property type="protein sequence ID" value="MDO6545477.1"/>
    <property type="molecule type" value="Genomic_DNA"/>
</dbReference>
<sequence length="150" mass="17328">MKLQNSLVILTLLLSACTTSPNSVDALKKWDDKYAECSNLAISNANPFPESDWFNILSFEDKKTVIGYLYNYNNRQCIETETKQLREALTRDGNESLLNIFSADLNPLEDIARERIKHLNMSELMKLQQQYPWPFNLTGVVEQLNLDSRH</sequence>
<reference evidence="2 3" key="1">
    <citation type="journal article" date="2016" name="Antonie Van Leeuwenhoek">
        <title>Photobacterium sanguinicancri sp. nov. isolated from marine animals.</title>
        <authorList>
            <person name="Gomez-Gil B."/>
            <person name="Roque A."/>
            <person name="Rotllant G."/>
            <person name="Romalde J.L."/>
            <person name="Doce A."/>
            <person name="Eggermont M."/>
            <person name="Defoirdt T."/>
        </authorList>
    </citation>
    <scope>NUCLEOTIDE SEQUENCE [LARGE SCALE GENOMIC DNA]</scope>
    <source>
        <strain evidence="2 3">CAIM 1827</strain>
    </source>
</reference>
<reference evidence="1" key="3">
    <citation type="submission" date="2023-07" db="EMBL/GenBank/DDBJ databases">
        <title>Genome content predicts the carbon catabolic preferences of heterotrophic bacteria.</title>
        <authorList>
            <person name="Gralka M."/>
        </authorList>
    </citation>
    <scope>NUCLEOTIDE SEQUENCE</scope>
    <source>
        <strain evidence="1">G2M05</strain>
    </source>
</reference>
<dbReference type="AlphaFoldDB" id="A0AAW7YEN9"/>
<name>A0AAW7YEN9_9GAMM</name>